<reference evidence="6" key="2">
    <citation type="submission" date="2008-12" db="EMBL/GenBank/DDBJ databases">
        <title>Improved gene annotation of the rice (Oryza sativa) genomes.</title>
        <authorList>
            <person name="Wang J."/>
            <person name="Li R."/>
            <person name="Fan W."/>
            <person name="Huang Q."/>
            <person name="Zhang J."/>
            <person name="Zhou Y."/>
            <person name="Hu Y."/>
            <person name="Zi S."/>
            <person name="Li J."/>
            <person name="Ni P."/>
            <person name="Zheng H."/>
            <person name="Zhang Y."/>
            <person name="Zhao M."/>
            <person name="Hao Q."/>
            <person name="McDermott J."/>
            <person name="Samudrala R."/>
            <person name="Kristiansen K."/>
            <person name="Wong G.K.-S."/>
        </authorList>
    </citation>
    <scope>NUCLEOTIDE SEQUENCE</scope>
</reference>
<evidence type="ECO:0000259" key="5">
    <source>
        <dbReference type="PROSITE" id="PS51778"/>
    </source>
</evidence>
<dbReference type="AlphaFoldDB" id="B9F0Z0"/>
<dbReference type="Pfam" id="PF16016">
    <property type="entry name" value="VASt"/>
    <property type="match status" value="1"/>
</dbReference>
<comment type="subcellular location">
    <subcellularLocation>
        <location evidence="1">Membrane</location>
    </subcellularLocation>
</comment>
<dbReference type="Gene3D" id="2.60.40.150">
    <property type="entry name" value="C2 domain"/>
    <property type="match status" value="1"/>
</dbReference>
<feature type="domain" description="VASt" evidence="5">
    <location>
        <begin position="351"/>
        <end position="525"/>
    </location>
</feature>
<dbReference type="InterPro" id="IPR031968">
    <property type="entry name" value="VASt"/>
</dbReference>
<evidence type="ECO:0000256" key="2">
    <source>
        <dbReference type="ARBA" id="ARBA00023136"/>
    </source>
</evidence>
<evidence type="ECO:0000259" key="4">
    <source>
        <dbReference type="PROSITE" id="PS50004"/>
    </source>
</evidence>
<dbReference type="SMART" id="SM00239">
    <property type="entry name" value="C2"/>
    <property type="match status" value="1"/>
</dbReference>
<feature type="region of interest" description="Disordered" evidence="3">
    <location>
        <begin position="48"/>
        <end position="75"/>
    </location>
</feature>
<accession>B9F0Z0</accession>
<dbReference type="InterPro" id="IPR035892">
    <property type="entry name" value="C2_domain_sf"/>
</dbReference>
<feature type="domain" description="C2" evidence="4">
    <location>
        <begin position="96"/>
        <end position="225"/>
    </location>
</feature>
<dbReference type="SUPFAM" id="SSF49562">
    <property type="entry name" value="C2 domain (Calcium/lipid-binding domain, CaLB)"/>
    <property type="match status" value="1"/>
</dbReference>
<keyword evidence="2" id="KW-0472">Membrane</keyword>
<dbReference type="InterPro" id="IPR044655">
    <property type="entry name" value="BAGP1-like"/>
</dbReference>
<dbReference type="Proteomes" id="UP000007752">
    <property type="component" value="Chromosome 2"/>
</dbReference>
<protein>
    <submittedName>
        <fullName evidence="6">Uncharacterized protein</fullName>
    </submittedName>
</protein>
<dbReference type="EMBL" id="CM000139">
    <property type="protein sequence ID" value="EEE57332.1"/>
    <property type="molecule type" value="Genomic_DNA"/>
</dbReference>
<sequence>MEAAGLSSWMRGFLLPSLWEAEVAVSAAALLVAALLLLFLDQAVQSSTKSPASSSSPPPSPTTTAAASCRRDGGCGGCGCRRRRAKGKPAAAELGGTSKVALPDGSPHSRGRTSYVIKLELLCAKYLIGANLNGSSDPYAVISCGEQRRFSSMVPSSRNPLWGEEFNFLVRELPVEFCTAPVNDSKVTITMYDWDTVCKCKVIGSVTVAVLGEDEAGATWFDLDSKSGQICLRFSSAKVFLTSESLFDQCVGIESERTMMLSKQYLPITQDSGLLQAIFELPHDEIKRSQHSLINPAITIFLRTGSGGHGTPPSCSQNGRIRYKFTSFWNRNRTFRALENALQSYRATLEAEKQVRMHSLQQRRSSDVICSKIDDLKTAERSIEQAKAFQPFINEHVLVDATSLSKWYPSDEYGGKIREVMFRSLCHSPLCPPDTAVTEWQRASFSKNKTNLIYETKHQAHDVPFGSYFEIHCRWHLRTTSSSTCQVDIKIGVNMKKWCILQSKIKSGATDEYRREVCKILEAACDYVLKEESNNQASHEIEAISLT</sequence>
<dbReference type="GO" id="GO:0016020">
    <property type="term" value="C:membrane"/>
    <property type="evidence" value="ECO:0007669"/>
    <property type="project" value="UniProtKB-SubCell"/>
</dbReference>
<reference evidence="6" key="1">
    <citation type="journal article" date="2005" name="PLoS Biol.">
        <title>The genomes of Oryza sativa: a history of duplications.</title>
        <authorList>
            <person name="Yu J."/>
            <person name="Wang J."/>
            <person name="Lin W."/>
            <person name="Li S."/>
            <person name="Li H."/>
            <person name="Zhou J."/>
            <person name="Ni P."/>
            <person name="Dong W."/>
            <person name="Hu S."/>
            <person name="Zeng C."/>
            <person name="Zhang J."/>
            <person name="Zhang Y."/>
            <person name="Li R."/>
            <person name="Xu Z."/>
            <person name="Li S."/>
            <person name="Li X."/>
            <person name="Zheng H."/>
            <person name="Cong L."/>
            <person name="Lin L."/>
            <person name="Yin J."/>
            <person name="Geng J."/>
            <person name="Li G."/>
            <person name="Shi J."/>
            <person name="Liu J."/>
            <person name="Lv H."/>
            <person name="Li J."/>
            <person name="Wang J."/>
            <person name="Deng Y."/>
            <person name="Ran L."/>
            <person name="Shi X."/>
            <person name="Wang X."/>
            <person name="Wu Q."/>
            <person name="Li C."/>
            <person name="Ren X."/>
            <person name="Wang J."/>
            <person name="Wang X."/>
            <person name="Li D."/>
            <person name="Liu D."/>
            <person name="Zhang X."/>
            <person name="Ji Z."/>
            <person name="Zhao W."/>
            <person name="Sun Y."/>
            <person name="Zhang Z."/>
            <person name="Bao J."/>
            <person name="Han Y."/>
            <person name="Dong L."/>
            <person name="Ji J."/>
            <person name="Chen P."/>
            <person name="Wu S."/>
            <person name="Liu J."/>
            <person name="Xiao Y."/>
            <person name="Bu D."/>
            <person name="Tan J."/>
            <person name="Yang L."/>
            <person name="Ye C."/>
            <person name="Zhang J."/>
            <person name="Xu J."/>
            <person name="Zhou Y."/>
            <person name="Yu Y."/>
            <person name="Zhang B."/>
            <person name="Zhuang S."/>
            <person name="Wei H."/>
            <person name="Liu B."/>
            <person name="Lei M."/>
            <person name="Yu H."/>
            <person name="Li Y."/>
            <person name="Xu H."/>
            <person name="Wei S."/>
            <person name="He X."/>
            <person name="Fang L."/>
            <person name="Zhang Z."/>
            <person name="Zhang Y."/>
            <person name="Huang X."/>
            <person name="Su Z."/>
            <person name="Tong W."/>
            <person name="Li J."/>
            <person name="Tong Z."/>
            <person name="Li S."/>
            <person name="Ye J."/>
            <person name="Wang L."/>
            <person name="Fang L."/>
            <person name="Lei T."/>
            <person name="Chen C."/>
            <person name="Chen H."/>
            <person name="Xu Z."/>
            <person name="Li H."/>
            <person name="Huang H."/>
            <person name="Zhang F."/>
            <person name="Xu H."/>
            <person name="Li N."/>
            <person name="Zhao C."/>
            <person name="Li S."/>
            <person name="Dong L."/>
            <person name="Huang Y."/>
            <person name="Li L."/>
            <person name="Xi Y."/>
            <person name="Qi Q."/>
            <person name="Li W."/>
            <person name="Zhang B."/>
            <person name="Hu W."/>
            <person name="Zhang Y."/>
            <person name="Tian X."/>
            <person name="Jiao Y."/>
            <person name="Liang X."/>
            <person name="Jin J."/>
            <person name="Gao L."/>
            <person name="Zheng W."/>
            <person name="Hao B."/>
            <person name="Liu S."/>
            <person name="Wang W."/>
            <person name="Yuan L."/>
            <person name="Cao M."/>
            <person name="McDermott J."/>
            <person name="Samudrala R."/>
            <person name="Wang J."/>
            <person name="Wong G.K."/>
            <person name="Yang H."/>
        </authorList>
    </citation>
    <scope>NUCLEOTIDE SEQUENCE [LARGE SCALE GENOMIC DNA]</scope>
</reference>
<gene>
    <name evidence="6" type="ORF">OsJ_07444</name>
</gene>
<dbReference type="PANTHER" id="PTHR47038">
    <property type="entry name" value="BAG-ASSOCIATED GRAM PROTEIN 1"/>
    <property type="match status" value="1"/>
</dbReference>
<evidence type="ECO:0000256" key="1">
    <source>
        <dbReference type="ARBA" id="ARBA00004370"/>
    </source>
</evidence>
<name>B9F0Z0_ORYSJ</name>
<evidence type="ECO:0000256" key="3">
    <source>
        <dbReference type="SAM" id="MobiDB-lite"/>
    </source>
</evidence>
<dbReference type="Pfam" id="PF00168">
    <property type="entry name" value="C2"/>
    <property type="match status" value="1"/>
</dbReference>
<dbReference type="PROSITE" id="PS50004">
    <property type="entry name" value="C2"/>
    <property type="match status" value="1"/>
</dbReference>
<dbReference type="CDD" id="cd00030">
    <property type="entry name" value="C2"/>
    <property type="match status" value="1"/>
</dbReference>
<dbReference type="PROSITE" id="PS51778">
    <property type="entry name" value="VAST"/>
    <property type="match status" value="1"/>
</dbReference>
<organism evidence="6">
    <name type="scientific">Oryza sativa subsp. japonica</name>
    <name type="common">Rice</name>
    <dbReference type="NCBI Taxonomy" id="39947"/>
    <lineage>
        <taxon>Eukaryota</taxon>
        <taxon>Viridiplantae</taxon>
        <taxon>Streptophyta</taxon>
        <taxon>Embryophyta</taxon>
        <taxon>Tracheophyta</taxon>
        <taxon>Spermatophyta</taxon>
        <taxon>Magnoliopsida</taxon>
        <taxon>Liliopsida</taxon>
        <taxon>Poales</taxon>
        <taxon>Poaceae</taxon>
        <taxon>BOP clade</taxon>
        <taxon>Oryzoideae</taxon>
        <taxon>Oryzeae</taxon>
        <taxon>Oryzinae</taxon>
        <taxon>Oryza</taxon>
        <taxon>Oryza sativa</taxon>
    </lineage>
</organism>
<dbReference type="PANTHER" id="PTHR47038:SF2">
    <property type="entry name" value="BAG-ASSOCIATED GRAM PROTEIN 1"/>
    <property type="match status" value="1"/>
</dbReference>
<evidence type="ECO:0000313" key="6">
    <source>
        <dbReference type="EMBL" id="EEE57332.1"/>
    </source>
</evidence>
<dbReference type="InterPro" id="IPR000008">
    <property type="entry name" value="C2_dom"/>
</dbReference>
<proteinExistence type="predicted"/>